<evidence type="ECO:0000313" key="2">
    <source>
        <dbReference type="Proteomes" id="UP000598297"/>
    </source>
</evidence>
<keyword evidence="2" id="KW-1185">Reference proteome</keyword>
<dbReference type="Proteomes" id="UP000598297">
    <property type="component" value="Unassembled WGS sequence"/>
</dbReference>
<evidence type="ECO:0000313" key="1">
    <source>
        <dbReference type="EMBL" id="NBE54278.1"/>
    </source>
</evidence>
<dbReference type="EMBL" id="JAAAHS010000204">
    <property type="protein sequence ID" value="NBE54278.1"/>
    <property type="molecule type" value="Genomic_DNA"/>
</dbReference>
<organism evidence="1 2">
    <name type="scientific">Streptomyces boluensis</name>
    <dbReference type="NCBI Taxonomy" id="1775135"/>
    <lineage>
        <taxon>Bacteria</taxon>
        <taxon>Bacillati</taxon>
        <taxon>Actinomycetota</taxon>
        <taxon>Actinomycetes</taxon>
        <taxon>Kitasatosporales</taxon>
        <taxon>Streptomycetaceae</taxon>
        <taxon>Streptomyces</taxon>
    </lineage>
</organism>
<reference evidence="1" key="1">
    <citation type="submission" date="2020-01" db="EMBL/GenBank/DDBJ databases">
        <title>Whole-genome analyses of novel actinobacteria.</title>
        <authorList>
            <person name="Sahin N."/>
        </authorList>
    </citation>
    <scope>NUCLEOTIDE SEQUENCE</scope>
    <source>
        <strain evidence="1">YC537</strain>
    </source>
</reference>
<proteinExistence type="predicted"/>
<protein>
    <submittedName>
        <fullName evidence="1">MbtH family NRPS accessory protein</fullName>
    </submittedName>
</protein>
<feature type="non-terminal residue" evidence="1">
    <location>
        <position position="1"/>
    </location>
</feature>
<name>A0A964XP54_9ACTN</name>
<comment type="caution">
    <text evidence="1">The sequence shown here is derived from an EMBL/GenBank/DDBJ whole genome shotgun (WGS) entry which is preliminary data.</text>
</comment>
<gene>
    <name evidence="1" type="ORF">GUY60_23225</name>
</gene>
<sequence length="21" mass="2184">PEGWTVVHGPAPYEECTAAVA</sequence>
<dbReference type="AlphaFoldDB" id="A0A964XP54"/>
<accession>A0A964XP54</accession>